<feature type="compositionally biased region" description="Pro residues" evidence="7">
    <location>
        <begin position="512"/>
        <end position="532"/>
    </location>
</feature>
<comment type="function">
    <text evidence="6">Essential sporozoite protein. In the mosquito vector, required for sporozoite development in the oocyst, migration through the vector hemolymph and entry into the vector salivary glands. In the vertebrate host, required for sporozoite migration through the host dermis and infection of host hepatocytes. Binds to highly sulfated heparan sulfate proteoglycans (HSPGs) on the surface of host hepatocytes.</text>
</comment>
<evidence type="ECO:0000256" key="5">
    <source>
        <dbReference type="ARBA" id="ARBA00033726"/>
    </source>
</evidence>
<feature type="compositionally biased region" description="Polar residues" evidence="7">
    <location>
        <begin position="259"/>
        <end position="269"/>
    </location>
</feature>
<evidence type="ECO:0000259" key="9">
    <source>
        <dbReference type="Pfam" id="PF24646"/>
    </source>
</evidence>
<sequence>MTSTNDENSPSPSPPGAKGSTRSLKRNKARDFSKAKERSRRARNYPPTSPGAVPSSSNRAERKKESSSGGKITSKASGDKSGGRKSRSSSSPASKSGAVSSTGRDRRKGRSRSSKSRHPSSKASSGSPTTRRSRPNEEKQIYLAGNAPNYSPSIGPSTNEMEAGLVAEAVDDSERESTANALREKDRENEVLRQELQRRDKEQESQSRRRKCPLWGKLCLGSLILIGAAVGTVVALTGRGGGDNEAATPASSEPAERATNSPSASSDAQSVFDPPSPGACSKIAEGLPVDGQEDMNMQQVDVKVDIHLLMDLNRELWLPSLMQNIQQLVMPPIVGCGNTTLGVFALGNAQVDENDVLWFPCKDETNGPCYTVELLVNVHMKQGVASYDLDDLSRLVKGIFHASTNLLVNAQDENSKAIQDIVLGTSVSATASPSLQPSSNLVVTGNPSISPSLKPTVPPASEPTVSPTALSTPGPTVTPASEPTLAPTLAPSPGLTLSPSSGPTLAPVVGPTSPPSPSPTPEPSITPTPGPSALPTASPSLIPSESPSTSPTSIPSTRPSQVPTPGPTIAPSLRPSIAPTIAPSLRPSLRPSLSLSMAPSFCPICLGGAACGDLRVVRDKVGCESCVGWLTCEKFPVDFKVGEGSCLNHYACRGLKEGVLIGDNSCRGSLTNNEGKACEYVRANTRIGNNACTGWQSCASVIGVVADNSCNAFSYDDQTQAVNVQRACYARSAIVIGEGSCNGNRACAGVHAFTAGQPMTVGRNSCNCDGCCQCLTQVGDNECNSPGECC</sequence>
<feature type="compositionally biased region" description="Polar residues" evidence="7">
    <location>
        <begin position="463"/>
        <end position="481"/>
    </location>
</feature>
<gene>
    <name evidence="10" type="ORF">CYCCA115_LOCUS24133</name>
</gene>
<organism evidence="10 11">
    <name type="scientific">Cylindrotheca closterium</name>
    <dbReference type="NCBI Taxonomy" id="2856"/>
    <lineage>
        <taxon>Eukaryota</taxon>
        <taxon>Sar</taxon>
        <taxon>Stramenopiles</taxon>
        <taxon>Ochrophyta</taxon>
        <taxon>Bacillariophyta</taxon>
        <taxon>Bacillariophyceae</taxon>
        <taxon>Bacillariophycidae</taxon>
        <taxon>Bacillariales</taxon>
        <taxon>Bacillariaceae</taxon>
        <taxon>Cylindrotheca</taxon>
    </lineage>
</organism>
<accession>A0AAD2GD71</accession>
<feature type="region of interest" description="Disordered" evidence="7">
    <location>
        <begin position="241"/>
        <end position="279"/>
    </location>
</feature>
<evidence type="ECO:0000256" key="3">
    <source>
        <dbReference type="ARBA" id="ARBA00022522"/>
    </source>
</evidence>
<evidence type="ECO:0000256" key="4">
    <source>
        <dbReference type="ARBA" id="ARBA00022737"/>
    </source>
</evidence>
<evidence type="ECO:0000313" key="10">
    <source>
        <dbReference type="EMBL" id="CAJ1970110.1"/>
    </source>
</evidence>
<dbReference type="Pfam" id="PF24646">
    <property type="entry name" value="DUF7640"/>
    <property type="match status" value="1"/>
</dbReference>
<feature type="region of interest" description="Disordered" evidence="7">
    <location>
        <begin position="1"/>
        <end position="210"/>
    </location>
</feature>
<feature type="compositionally biased region" description="Low complexity" evidence="7">
    <location>
        <begin position="121"/>
        <end position="130"/>
    </location>
</feature>
<comment type="function">
    <text evidence="5">In the vertebrate host, binds to highly sulfated heparan sulfate proteoglycans (HSPGs) on the surface of host hepatocytes and is required for sporozoite invasion of the host hepatocytes.</text>
</comment>
<keyword evidence="4" id="KW-0677">Repeat</keyword>
<feature type="compositionally biased region" description="Polar residues" evidence="7">
    <location>
        <begin position="148"/>
        <end position="160"/>
    </location>
</feature>
<evidence type="ECO:0000256" key="7">
    <source>
        <dbReference type="SAM" id="MobiDB-lite"/>
    </source>
</evidence>
<dbReference type="InterPro" id="IPR056057">
    <property type="entry name" value="DUF7640"/>
</dbReference>
<comment type="caution">
    <text evidence="10">The sequence shown here is derived from an EMBL/GenBank/DDBJ whole genome shotgun (WGS) entry which is preliminary data.</text>
</comment>
<feature type="compositionally biased region" description="Low complexity" evidence="7">
    <location>
        <begin position="538"/>
        <end position="560"/>
    </location>
</feature>
<dbReference type="PANTHER" id="PTHR44826">
    <property type="entry name" value="SPORE COAT PROTEIN SP85"/>
    <property type="match status" value="1"/>
</dbReference>
<feature type="compositionally biased region" description="Low complexity" evidence="7">
    <location>
        <begin position="88"/>
        <end position="102"/>
    </location>
</feature>
<protein>
    <recommendedName>
        <fullName evidence="2">Circumsporozoite protein</fullName>
    </recommendedName>
</protein>
<keyword evidence="3" id="KW-0748">Sporozoite</keyword>
<feature type="compositionally biased region" description="Basic residues" evidence="7">
    <location>
        <begin position="105"/>
        <end position="120"/>
    </location>
</feature>
<feature type="compositionally biased region" description="Basic and acidic residues" evidence="7">
    <location>
        <begin position="182"/>
        <end position="207"/>
    </location>
</feature>
<comment type="similarity">
    <text evidence="1">Belongs to the plasmodium circumsporozoite protein family.</text>
</comment>
<keyword evidence="11" id="KW-1185">Reference proteome</keyword>
<keyword evidence="8" id="KW-0472">Membrane</keyword>
<feature type="domain" description="DUF7640" evidence="9">
    <location>
        <begin position="605"/>
        <end position="676"/>
    </location>
</feature>
<feature type="compositionally biased region" description="Low complexity" evidence="7">
    <location>
        <begin position="483"/>
        <end position="507"/>
    </location>
</feature>
<dbReference type="InterPro" id="IPR051860">
    <property type="entry name" value="Plasmodium_CSP_Invasion"/>
</dbReference>
<keyword evidence="8" id="KW-1133">Transmembrane helix</keyword>
<evidence type="ECO:0000256" key="8">
    <source>
        <dbReference type="SAM" id="Phobius"/>
    </source>
</evidence>
<evidence type="ECO:0000256" key="1">
    <source>
        <dbReference type="ARBA" id="ARBA00006241"/>
    </source>
</evidence>
<feature type="transmembrane region" description="Helical" evidence="8">
    <location>
        <begin position="214"/>
        <end position="236"/>
    </location>
</feature>
<name>A0AAD2GD71_9STRA</name>
<dbReference type="EMBL" id="CAKOGP040002465">
    <property type="protein sequence ID" value="CAJ1970110.1"/>
    <property type="molecule type" value="Genomic_DNA"/>
</dbReference>
<keyword evidence="8" id="KW-0812">Transmembrane</keyword>
<dbReference type="AlphaFoldDB" id="A0AAD2GD71"/>
<evidence type="ECO:0000313" key="11">
    <source>
        <dbReference type="Proteomes" id="UP001295423"/>
    </source>
</evidence>
<proteinExistence type="inferred from homology"/>
<evidence type="ECO:0000256" key="6">
    <source>
        <dbReference type="ARBA" id="ARBA00045806"/>
    </source>
</evidence>
<dbReference type="PANTHER" id="PTHR44826:SF3">
    <property type="entry name" value="SPORE COAT PROTEIN SP85"/>
    <property type="match status" value="1"/>
</dbReference>
<reference evidence="10" key="1">
    <citation type="submission" date="2023-08" db="EMBL/GenBank/DDBJ databases">
        <authorList>
            <person name="Audoor S."/>
            <person name="Bilcke G."/>
        </authorList>
    </citation>
    <scope>NUCLEOTIDE SEQUENCE</scope>
</reference>
<feature type="region of interest" description="Disordered" evidence="7">
    <location>
        <begin position="452"/>
        <end position="577"/>
    </location>
</feature>
<evidence type="ECO:0000256" key="2">
    <source>
        <dbReference type="ARBA" id="ARBA00021911"/>
    </source>
</evidence>
<dbReference type="Proteomes" id="UP001295423">
    <property type="component" value="Unassembled WGS sequence"/>
</dbReference>